<dbReference type="KEGG" id="stha:NCTC11429_01868"/>
<dbReference type="AlphaFoldDB" id="A0A4U9UUB7"/>
<dbReference type="InterPro" id="IPR019613">
    <property type="entry name" value="DUF4198"/>
</dbReference>
<dbReference type="SUPFAM" id="SSF49478">
    <property type="entry name" value="Cna protein B-type domain"/>
    <property type="match status" value="1"/>
</dbReference>
<evidence type="ECO:0000256" key="1">
    <source>
        <dbReference type="SAM" id="Phobius"/>
    </source>
</evidence>
<dbReference type="Proteomes" id="UP000308196">
    <property type="component" value="Chromosome"/>
</dbReference>
<proteinExistence type="predicted"/>
<dbReference type="EMBL" id="LR590484">
    <property type="protein sequence ID" value="VTR37416.1"/>
    <property type="molecule type" value="Genomic_DNA"/>
</dbReference>
<gene>
    <name evidence="2" type="ORF">NCTC11429_01868</name>
</gene>
<reference evidence="2 3" key="1">
    <citation type="submission" date="2019-05" db="EMBL/GenBank/DDBJ databases">
        <authorList>
            <consortium name="Pathogen Informatics"/>
        </authorList>
    </citation>
    <scope>NUCLEOTIDE SEQUENCE [LARGE SCALE GENOMIC DNA]</scope>
    <source>
        <strain evidence="2 3">NCTC11429</strain>
    </source>
</reference>
<accession>A0A4U9UUB7</accession>
<keyword evidence="1" id="KW-0472">Membrane</keyword>
<feature type="transmembrane region" description="Helical" evidence="1">
    <location>
        <begin position="46"/>
        <end position="64"/>
    </location>
</feature>
<evidence type="ECO:0000313" key="3">
    <source>
        <dbReference type="Proteomes" id="UP000308196"/>
    </source>
</evidence>
<keyword evidence="1" id="KW-1133">Transmembrane helix</keyword>
<evidence type="ECO:0000313" key="2">
    <source>
        <dbReference type="EMBL" id="VTR37416.1"/>
    </source>
</evidence>
<protein>
    <submittedName>
        <fullName evidence="2">Nickel uptake substrate-specific transmembrane region</fullName>
    </submittedName>
</protein>
<dbReference type="STRING" id="1123265.GCA_000686625_00737"/>
<dbReference type="Pfam" id="PF10670">
    <property type="entry name" value="DUF4198"/>
    <property type="match status" value="1"/>
</dbReference>
<sequence>MLAVASGTTWKDLQDNENNIHFVVCPFATCKILHSKLKTIRINQHIMKVLISLFTFLTALLYSFSSNAHALWIESSPSGTVNQPHEVRVYYGEYATNERDNIEKWYSDVKDFTLLLYVPGKEPVQVELTNKGDHFGGSFQPTVEGTYFLSIVKAPKDLGGDTKYEFSSLVPVQVGKSTKLDYSSLKNPLQVELLNATVVKKGASLQAKVTSAGQAVPNAKVSVFSSTGWGKEFVADAAGIVTFDALWSGAYVLEASIFEQKSGEHEGKPYTSSWQGSTTFLQVK</sequence>
<name>A0A4U9UUB7_9SPHI</name>
<keyword evidence="1 2" id="KW-0812">Transmembrane</keyword>
<organism evidence="2 3">
    <name type="scientific">Sphingobacterium thalpophilum</name>
    <dbReference type="NCBI Taxonomy" id="259"/>
    <lineage>
        <taxon>Bacteria</taxon>
        <taxon>Pseudomonadati</taxon>
        <taxon>Bacteroidota</taxon>
        <taxon>Sphingobacteriia</taxon>
        <taxon>Sphingobacteriales</taxon>
        <taxon>Sphingobacteriaceae</taxon>
        <taxon>Sphingobacterium</taxon>
    </lineage>
</organism>